<dbReference type="InterPro" id="IPR046956">
    <property type="entry name" value="RLP23-like"/>
</dbReference>
<name>A0ABR0DDZ4_9LAMI</name>
<dbReference type="Pfam" id="PF08263">
    <property type="entry name" value="LRRNT_2"/>
    <property type="match status" value="1"/>
</dbReference>
<keyword evidence="3" id="KW-0812">Transmembrane</keyword>
<feature type="chain" id="PRO_5046893267" description="Leucine-rich repeat-containing N-terminal plant-type domain-containing protein" evidence="9">
    <location>
        <begin position="28"/>
        <end position="602"/>
    </location>
</feature>
<evidence type="ECO:0000313" key="12">
    <source>
        <dbReference type="Proteomes" id="UP001291926"/>
    </source>
</evidence>
<comment type="subcellular location">
    <subcellularLocation>
        <location evidence="1">Membrane</location>
        <topology evidence="1">Single-pass type I membrane protein</topology>
    </subcellularLocation>
</comment>
<reference evidence="11 12" key="1">
    <citation type="journal article" date="2023" name="bioRxiv">
        <title>Genome report: Whole genome sequence and annotation of Penstemon davidsonii.</title>
        <authorList>
            <person name="Ostevik K.L."/>
            <person name="Alabady M."/>
            <person name="Zhang M."/>
            <person name="Rausher M.D."/>
        </authorList>
    </citation>
    <scope>NUCLEOTIDE SEQUENCE [LARGE SCALE GENOMIC DNA]</scope>
    <source>
        <strain evidence="11">DNT005</strain>
        <tissue evidence="11">Whole leaf</tissue>
    </source>
</reference>
<dbReference type="InterPro" id="IPR013210">
    <property type="entry name" value="LRR_N_plant-typ"/>
</dbReference>
<evidence type="ECO:0000256" key="7">
    <source>
        <dbReference type="ARBA" id="ARBA00023136"/>
    </source>
</evidence>
<evidence type="ECO:0000256" key="4">
    <source>
        <dbReference type="ARBA" id="ARBA00022729"/>
    </source>
</evidence>
<keyword evidence="6" id="KW-1133">Transmembrane helix</keyword>
<evidence type="ECO:0000256" key="6">
    <source>
        <dbReference type="ARBA" id="ARBA00022989"/>
    </source>
</evidence>
<dbReference type="Proteomes" id="UP001291926">
    <property type="component" value="Unassembled WGS sequence"/>
</dbReference>
<dbReference type="EMBL" id="JAYDYQ010001725">
    <property type="protein sequence ID" value="KAK4487471.1"/>
    <property type="molecule type" value="Genomic_DNA"/>
</dbReference>
<dbReference type="PRINTS" id="PR00019">
    <property type="entry name" value="LEURICHRPT"/>
</dbReference>
<evidence type="ECO:0000256" key="1">
    <source>
        <dbReference type="ARBA" id="ARBA00004479"/>
    </source>
</evidence>
<evidence type="ECO:0000256" key="5">
    <source>
        <dbReference type="ARBA" id="ARBA00022737"/>
    </source>
</evidence>
<gene>
    <name evidence="11" type="ORF">RD792_005892</name>
</gene>
<dbReference type="SUPFAM" id="SSF52047">
    <property type="entry name" value="RNI-like"/>
    <property type="match status" value="1"/>
</dbReference>
<dbReference type="InterPro" id="IPR001611">
    <property type="entry name" value="Leu-rich_rpt"/>
</dbReference>
<keyword evidence="8" id="KW-0325">Glycoprotein</keyword>
<dbReference type="InterPro" id="IPR032675">
    <property type="entry name" value="LRR_dom_sf"/>
</dbReference>
<evidence type="ECO:0000256" key="2">
    <source>
        <dbReference type="ARBA" id="ARBA00022614"/>
    </source>
</evidence>
<protein>
    <recommendedName>
        <fullName evidence="10">Leucine-rich repeat-containing N-terminal plant-type domain-containing protein</fullName>
    </recommendedName>
</protein>
<evidence type="ECO:0000259" key="10">
    <source>
        <dbReference type="Pfam" id="PF08263"/>
    </source>
</evidence>
<dbReference type="Gene3D" id="3.80.10.10">
    <property type="entry name" value="Ribonuclease Inhibitor"/>
    <property type="match status" value="3"/>
</dbReference>
<sequence>MSIEENIFFKLLILLTSLLLASSSTTAENASRIRCSERERRALLKFKEELVDEYGRLSSWGEEEEEDKLECCKWRGVHCHNRTNRVTLLDLHTPSKEFQNGIITLRGNISTSLLELQHLQYIDLSSNDFHGAPIPNFISSFSKLRHLNLPSSSFSGMIPRLLGNISTLRVLDLKYNFGCYSKNLDWVSHLHSLEYLDLSFTLLSNANNWLQALSKLTSIKEVHLRNSDLRDIHPSSLPLINASTSSSLSILDLSLNRYLNSTLTLPKWFSNFSSSSLTLINFKGNSMTGTIPDAYENMISLTHLDLGSAELEGGVPKYFGNMSSLRYLDVSKNKLSGELFELMLNLSGPVDRKLRYLDLGNNCISGRFPNMSRFSFLTELKLRKNQSNESIQKGYLQLPYLAVLDLSSNRIEGPVPDLSSTPSLKHLMLNKNMFNGALTESIGCLSNLEVFWIGSNLLEGMMTEAHMLNLSRLRVLDLSFNSLLTVKCNSRWYPPFQLNDMRLAHCKLGPNFPTWLKTQNELVYIDISDTGISDVIPSWFGGVAPRLQYLNASNNEIYGFLPNISASTFNVSVSSPPSSGMILDLSRNKISGSINFLCHSKE</sequence>
<keyword evidence="2" id="KW-0433">Leucine-rich repeat</keyword>
<accession>A0ABR0DDZ4</accession>
<dbReference type="SUPFAM" id="SSF52058">
    <property type="entry name" value="L domain-like"/>
    <property type="match status" value="1"/>
</dbReference>
<keyword evidence="12" id="KW-1185">Reference proteome</keyword>
<dbReference type="Pfam" id="PF00560">
    <property type="entry name" value="LRR_1"/>
    <property type="match status" value="3"/>
</dbReference>
<feature type="signal peptide" evidence="9">
    <location>
        <begin position="1"/>
        <end position="27"/>
    </location>
</feature>
<keyword evidence="7" id="KW-0472">Membrane</keyword>
<dbReference type="PANTHER" id="PTHR48063">
    <property type="entry name" value="LRR RECEPTOR-LIKE KINASE"/>
    <property type="match status" value="1"/>
</dbReference>
<evidence type="ECO:0000256" key="3">
    <source>
        <dbReference type="ARBA" id="ARBA00022692"/>
    </source>
</evidence>
<evidence type="ECO:0000256" key="9">
    <source>
        <dbReference type="SAM" id="SignalP"/>
    </source>
</evidence>
<proteinExistence type="predicted"/>
<keyword evidence="5" id="KW-0677">Repeat</keyword>
<feature type="domain" description="Leucine-rich repeat-containing N-terminal plant-type" evidence="10">
    <location>
        <begin position="38"/>
        <end position="79"/>
    </location>
</feature>
<evidence type="ECO:0000256" key="8">
    <source>
        <dbReference type="ARBA" id="ARBA00023180"/>
    </source>
</evidence>
<dbReference type="PANTHER" id="PTHR48063:SF101">
    <property type="entry name" value="LRR RECEPTOR-LIKE SERINE_THREONINE-PROTEIN KINASE FLS2"/>
    <property type="match status" value="1"/>
</dbReference>
<evidence type="ECO:0000313" key="11">
    <source>
        <dbReference type="EMBL" id="KAK4487471.1"/>
    </source>
</evidence>
<organism evidence="11 12">
    <name type="scientific">Penstemon davidsonii</name>
    <dbReference type="NCBI Taxonomy" id="160366"/>
    <lineage>
        <taxon>Eukaryota</taxon>
        <taxon>Viridiplantae</taxon>
        <taxon>Streptophyta</taxon>
        <taxon>Embryophyta</taxon>
        <taxon>Tracheophyta</taxon>
        <taxon>Spermatophyta</taxon>
        <taxon>Magnoliopsida</taxon>
        <taxon>eudicotyledons</taxon>
        <taxon>Gunneridae</taxon>
        <taxon>Pentapetalae</taxon>
        <taxon>asterids</taxon>
        <taxon>lamiids</taxon>
        <taxon>Lamiales</taxon>
        <taxon>Plantaginaceae</taxon>
        <taxon>Cheloneae</taxon>
        <taxon>Penstemon</taxon>
    </lineage>
</organism>
<keyword evidence="4 9" id="KW-0732">Signal</keyword>
<comment type="caution">
    <text evidence="11">The sequence shown here is derived from an EMBL/GenBank/DDBJ whole genome shotgun (WGS) entry which is preliminary data.</text>
</comment>